<dbReference type="EMBL" id="KY774314">
    <property type="protein sequence ID" value="ART31923.1"/>
    <property type="molecule type" value="Genomic_DNA"/>
</dbReference>
<protein>
    <submittedName>
        <fullName evidence="1">Uncharacterized protein</fullName>
    </submittedName>
</protein>
<proteinExistence type="predicted"/>
<name>A0A1Y0B3G4_9LAMI</name>
<dbReference type="AlphaFoldDB" id="A0A1Y0B3G4"/>
<organism evidence="1">
    <name type="scientific">Utricularia reniformis</name>
    <dbReference type="NCBI Taxonomy" id="192314"/>
    <lineage>
        <taxon>Eukaryota</taxon>
        <taxon>Viridiplantae</taxon>
        <taxon>Streptophyta</taxon>
        <taxon>Embryophyta</taxon>
        <taxon>Tracheophyta</taxon>
        <taxon>Spermatophyta</taxon>
        <taxon>Magnoliopsida</taxon>
        <taxon>eudicotyledons</taxon>
        <taxon>Gunneridae</taxon>
        <taxon>Pentapetalae</taxon>
        <taxon>asterids</taxon>
        <taxon>lamiids</taxon>
        <taxon>Lamiales</taxon>
        <taxon>Lentibulariaceae</taxon>
        <taxon>Utricularia</taxon>
    </lineage>
</organism>
<gene>
    <name evidence="1" type="ORF">AEK19_MT1746</name>
</gene>
<reference evidence="1" key="1">
    <citation type="submission" date="2017-03" db="EMBL/GenBank/DDBJ databases">
        <title>The mitochondrial genome of the carnivorous plant Utricularia reniformis (Lentibulariaceae): structure, comparative analysis and evolutionary landmarks.</title>
        <authorList>
            <person name="Silva S.R."/>
            <person name="Alvarenga D.O."/>
            <person name="Michael T.P."/>
            <person name="Miranda V.F.O."/>
            <person name="Varani A.M."/>
        </authorList>
    </citation>
    <scope>NUCLEOTIDE SEQUENCE</scope>
</reference>
<geneLocation type="mitochondrion" evidence="1"/>
<evidence type="ECO:0000313" key="1">
    <source>
        <dbReference type="EMBL" id="ART31923.1"/>
    </source>
</evidence>
<sequence length="73" mass="8403">MPHFRSLSFNESLPGKGVSYPRRPSYFMLFNLNSDFLSFQIRLIQSEILGLQVYHHSAIVLFFVVVKSVEAVP</sequence>
<accession>A0A1Y0B3G4</accession>
<keyword evidence="1" id="KW-0496">Mitochondrion</keyword>